<evidence type="ECO:0000256" key="3">
    <source>
        <dbReference type="ARBA" id="ARBA00004673"/>
    </source>
</evidence>
<evidence type="ECO:0000256" key="5">
    <source>
        <dbReference type="ARBA" id="ARBA00022448"/>
    </source>
</evidence>
<dbReference type="AlphaFoldDB" id="A0A0S2IQA1"/>
<dbReference type="GO" id="GO:0022904">
    <property type="term" value="P:respiratory electron transport chain"/>
    <property type="evidence" value="ECO:0007669"/>
    <property type="project" value="TreeGrafter"/>
</dbReference>
<comment type="catalytic activity">
    <reaction evidence="17">
        <text>4 Fe(II)-[cytochrome c] + O2 + 8 H(+)(in) = 4 Fe(III)-[cytochrome c] + 2 H2O + 4 H(+)(out)</text>
        <dbReference type="Rhea" id="RHEA:11436"/>
        <dbReference type="Rhea" id="RHEA-COMP:10350"/>
        <dbReference type="Rhea" id="RHEA-COMP:14399"/>
        <dbReference type="ChEBI" id="CHEBI:15377"/>
        <dbReference type="ChEBI" id="CHEBI:15378"/>
        <dbReference type="ChEBI" id="CHEBI:15379"/>
        <dbReference type="ChEBI" id="CHEBI:29033"/>
        <dbReference type="ChEBI" id="CHEBI:29034"/>
        <dbReference type="EC" id="7.1.1.9"/>
    </reaction>
</comment>
<name>A0A0S2IQA1_LEPBO</name>
<dbReference type="GO" id="GO:0015990">
    <property type="term" value="P:electron transport coupled proton transport"/>
    <property type="evidence" value="ECO:0007669"/>
    <property type="project" value="TreeGrafter"/>
</dbReference>
<reference evidence="22 23" key="1">
    <citation type="journal article" date="2015" name="PLoS Negl. Trop. Dis.">
        <title>Distribution of Plasmids in Distinct Leptospira Pathogenic Species.</title>
        <authorList>
            <person name="Wang Y."/>
            <person name="Zhuang X."/>
            <person name="Zhong Y."/>
            <person name="Zhang C."/>
            <person name="Zhang Y."/>
            <person name="Zeng L."/>
            <person name="Zhu Y."/>
            <person name="He P."/>
            <person name="Dong K."/>
            <person name="Pal U."/>
            <person name="Guo X."/>
            <person name="Qin J."/>
        </authorList>
    </citation>
    <scope>NUCLEOTIDE SEQUENCE [LARGE SCALE GENOMIC DNA]</scope>
    <source>
        <strain evidence="22 23">56604</strain>
    </source>
</reference>
<dbReference type="Proteomes" id="UP000058857">
    <property type="component" value="Chromosome 1"/>
</dbReference>
<dbReference type="GO" id="GO:0004129">
    <property type="term" value="F:cytochrome-c oxidase activity"/>
    <property type="evidence" value="ECO:0007669"/>
    <property type="project" value="UniProtKB-EC"/>
</dbReference>
<evidence type="ECO:0000256" key="6">
    <source>
        <dbReference type="ARBA" id="ARBA00022475"/>
    </source>
</evidence>
<dbReference type="PANTHER" id="PTHR10422">
    <property type="entry name" value="CYTOCHROME C OXIDASE SUBUNIT 1"/>
    <property type="match status" value="1"/>
</dbReference>
<feature type="transmembrane region" description="Helical" evidence="20">
    <location>
        <begin position="335"/>
        <end position="355"/>
    </location>
</feature>
<keyword evidence="10 18" id="KW-0479">Metal-binding</keyword>
<feature type="transmembrane region" description="Helical" evidence="20">
    <location>
        <begin position="154"/>
        <end position="177"/>
    </location>
</feature>
<feature type="domain" description="Cytochrome oxidase subunit I profile" evidence="21">
    <location>
        <begin position="57"/>
        <end position="539"/>
    </location>
</feature>
<evidence type="ECO:0000256" key="7">
    <source>
        <dbReference type="ARBA" id="ARBA00022617"/>
    </source>
</evidence>
<comment type="cofactor">
    <cofactor evidence="1">
        <name>heme b</name>
        <dbReference type="ChEBI" id="CHEBI:60344"/>
    </cofactor>
</comment>
<dbReference type="InterPro" id="IPR023615">
    <property type="entry name" value="Cyt_c_Oxase_su1_BS"/>
</dbReference>
<dbReference type="PROSITE" id="PS00077">
    <property type="entry name" value="COX1_CUB"/>
    <property type="match status" value="1"/>
</dbReference>
<evidence type="ECO:0000256" key="8">
    <source>
        <dbReference type="ARBA" id="ARBA00022660"/>
    </source>
</evidence>
<feature type="transmembrane region" description="Helical" evidence="20">
    <location>
        <begin position="439"/>
        <end position="461"/>
    </location>
</feature>
<evidence type="ECO:0000256" key="16">
    <source>
        <dbReference type="ARBA" id="ARBA00023136"/>
    </source>
</evidence>
<feature type="transmembrane region" description="Helical" evidence="20">
    <location>
        <begin position="218"/>
        <end position="243"/>
    </location>
</feature>
<feature type="transmembrane region" description="Helical" evidence="20">
    <location>
        <begin position="367"/>
        <end position="383"/>
    </location>
</feature>
<feature type="transmembrane region" description="Helical" evidence="20">
    <location>
        <begin position="189"/>
        <end position="211"/>
    </location>
</feature>
<evidence type="ECO:0000256" key="12">
    <source>
        <dbReference type="ARBA" id="ARBA00022982"/>
    </source>
</evidence>
<feature type="transmembrane region" description="Helical" evidence="20">
    <location>
        <begin position="403"/>
        <end position="427"/>
    </location>
</feature>
<feature type="binding site" evidence="18">
    <location>
        <position position="268"/>
    </location>
    <ligand>
        <name>Cu cation</name>
        <dbReference type="ChEBI" id="CHEBI:23378"/>
        <label>B</label>
    </ligand>
</feature>
<dbReference type="NCBIfam" id="TIGR00780">
    <property type="entry name" value="ccoN"/>
    <property type="match status" value="1"/>
</dbReference>
<keyword evidence="16 20" id="KW-0472">Membrane</keyword>
<evidence type="ECO:0000256" key="10">
    <source>
        <dbReference type="ARBA" id="ARBA00022723"/>
    </source>
</evidence>
<accession>A0A0S2IQA1</accession>
<evidence type="ECO:0000313" key="22">
    <source>
        <dbReference type="EMBL" id="ALO25841.1"/>
    </source>
</evidence>
<evidence type="ECO:0000256" key="15">
    <source>
        <dbReference type="ARBA" id="ARBA00023008"/>
    </source>
</evidence>
<keyword evidence="8 19" id="KW-0679">Respiratory chain</keyword>
<keyword evidence="13 20" id="KW-1133">Transmembrane helix</keyword>
<feature type="transmembrane region" description="Helical" evidence="20">
    <location>
        <begin position="263"/>
        <end position="287"/>
    </location>
</feature>
<feature type="transmembrane region" description="Helical" evidence="20">
    <location>
        <begin position="496"/>
        <end position="517"/>
    </location>
</feature>
<evidence type="ECO:0000256" key="18">
    <source>
        <dbReference type="PIRSR" id="PIRSR604677-50"/>
    </source>
</evidence>
<dbReference type="PATRIC" id="fig|280505.15.peg.1515"/>
<keyword evidence="7 18" id="KW-0349">Heme</keyword>
<dbReference type="GO" id="GO:0020037">
    <property type="term" value="F:heme binding"/>
    <property type="evidence" value="ECO:0007669"/>
    <property type="project" value="InterPro"/>
</dbReference>
<comment type="cofactor">
    <cofactor evidence="18">
        <name>Cu(2+)</name>
        <dbReference type="ChEBI" id="CHEBI:29036"/>
    </cofactor>
    <text evidence="18">Binds 1 copper ion per subunit, denoted as copper B.</text>
</comment>
<keyword evidence="14 18" id="KW-0408">Iron</keyword>
<keyword evidence="6" id="KW-1003">Cell membrane</keyword>
<dbReference type="PANTHER" id="PTHR10422:SF29">
    <property type="entry name" value="CYTOCHROME C OXIDASE SUBUNIT 1 HOMOLOG, BACTEROID"/>
    <property type="match status" value="1"/>
</dbReference>
<dbReference type="GO" id="GO:0009060">
    <property type="term" value="P:aerobic respiration"/>
    <property type="evidence" value="ECO:0007669"/>
    <property type="project" value="InterPro"/>
</dbReference>
<comment type="subcellular location">
    <subcellularLocation>
        <location evidence="2">Cell membrane</location>
        <topology evidence="2">Multi-pass membrane protein</topology>
    </subcellularLocation>
</comment>
<feature type="binding site" description="axial binding residue" evidence="18">
    <location>
        <position position="408"/>
    </location>
    <ligand>
        <name>heme b</name>
        <dbReference type="ChEBI" id="CHEBI:60344"/>
        <label>1; low-spin</label>
    </ligand>
    <ligandPart>
        <name>Fe</name>
        <dbReference type="ChEBI" id="CHEBI:18248"/>
    </ligandPart>
</feature>
<dbReference type="InterPro" id="IPR023616">
    <property type="entry name" value="Cyt_c_oxase-like_su1_dom"/>
</dbReference>
<evidence type="ECO:0000256" key="1">
    <source>
        <dbReference type="ARBA" id="ARBA00001970"/>
    </source>
</evidence>
<dbReference type="EC" id="7.1.1.9" evidence="4"/>
<dbReference type="InterPro" id="IPR000883">
    <property type="entry name" value="Cyt_C_Oxase_1"/>
</dbReference>
<dbReference type="GO" id="GO:0005886">
    <property type="term" value="C:plasma membrane"/>
    <property type="evidence" value="ECO:0007669"/>
    <property type="project" value="UniProtKB-SubCell"/>
</dbReference>
<evidence type="ECO:0000256" key="11">
    <source>
        <dbReference type="ARBA" id="ARBA00022967"/>
    </source>
</evidence>
<keyword evidence="15" id="KW-0186">Copper</keyword>
<evidence type="ECO:0000256" key="9">
    <source>
        <dbReference type="ARBA" id="ARBA00022692"/>
    </source>
</evidence>
<evidence type="ECO:0000256" key="20">
    <source>
        <dbReference type="SAM" id="Phobius"/>
    </source>
</evidence>
<organism evidence="22">
    <name type="scientific">Leptospira borgpetersenii serovar Ballum</name>
    <dbReference type="NCBI Taxonomy" id="280505"/>
    <lineage>
        <taxon>Bacteria</taxon>
        <taxon>Pseudomonadati</taxon>
        <taxon>Spirochaetota</taxon>
        <taxon>Spirochaetia</taxon>
        <taxon>Leptospirales</taxon>
        <taxon>Leptospiraceae</taxon>
        <taxon>Leptospira</taxon>
    </lineage>
</organism>
<dbReference type="EMBL" id="CP012029">
    <property type="protein sequence ID" value="ALO25841.1"/>
    <property type="molecule type" value="Genomic_DNA"/>
</dbReference>
<feature type="transmembrane region" description="Helical" evidence="20">
    <location>
        <begin position="79"/>
        <end position="103"/>
    </location>
</feature>
<feature type="binding site" evidence="18">
    <location>
        <position position="318"/>
    </location>
    <ligand>
        <name>Cu cation</name>
        <dbReference type="ChEBI" id="CHEBI:23378"/>
        <label>B</label>
    </ligand>
</feature>
<sequence length="539" mass="61773">MIFIKFVKPENSFILKSASIKIQIGPIVAKKIIFKFTEIGYILLTFFHCKRNEQKIRIRRYNFMGQTNTKYNDSIVKGFIVSALVWGVASMLVGVIAAFQMVYPELNFTRYFTFGRIRPLHTNAAIFGFALSVIFATAYHLIQRLCRVRIWNDSLAKIHFVLYNLTIVLAAITLPLGLNQSKEYAELEWPLDLLIVIWFVIFLVNFLATIFTREEKQLYAAIWFYIASFVTIPILFVVNNLSIPVSLSKSYSIFSGVYDANIQWWYGHNAVAFVLTTPFLGLMYYYFPKHIKQPIYSHRLSIIHFWSLIFIYIWAGPHHLLNTPLPEWLQTTGMAFSIMLWMPSWGGMLNGFLTLTQAKEKIKTDAILKMMLVGITFYGMSTFEGPLLSIRSISALGHNTDWIIGHVHSGTLGWVGMMSFAAIYYLVPRMWNTNLYSEKLANVHFWFATLGILLYIVSMWVSGITEGSMWRAIDSKGFLQYPAWVQITEVLKPFRLARGVAGAIYLSGVFVMLYNVIKTIQSSGSGFQEVDLRVKGENA</sequence>
<evidence type="ECO:0000256" key="4">
    <source>
        <dbReference type="ARBA" id="ARBA00012949"/>
    </source>
</evidence>
<dbReference type="Gene3D" id="1.20.210.10">
    <property type="entry name" value="Cytochrome c oxidase-like, subunit I domain"/>
    <property type="match status" value="1"/>
</dbReference>
<dbReference type="SUPFAM" id="SSF81442">
    <property type="entry name" value="Cytochrome c oxidase subunit I-like"/>
    <property type="match status" value="1"/>
</dbReference>
<comment type="cofactor">
    <cofactor evidence="18">
        <name>heme</name>
        <dbReference type="ChEBI" id="CHEBI:30413"/>
    </cofactor>
    <text evidence="18">Binds 2 heme groups per subunit, denoted as high- and low-spin.</text>
</comment>
<feature type="binding site" description="axial binding residue" evidence="18">
    <location>
        <position position="406"/>
    </location>
    <ligand>
        <name>heme b</name>
        <dbReference type="ChEBI" id="CHEBI:60344"/>
        <label>2; high-spin</label>
    </ligand>
    <ligandPart>
        <name>Fe</name>
        <dbReference type="ChEBI" id="CHEBI:18248"/>
    </ligandPart>
</feature>
<dbReference type="GO" id="GO:0046872">
    <property type="term" value="F:metal ion binding"/>
    <property type="evidence" value="ECO:0007669"/>
    <property type="project" value="UniProtKB-KW"/>
</dbReference>
<evidence type="ECO:0000259" key="21">
    <source>
        <dbReference type="PROSITE" id="PS50855"/>
    </source>
</evidence>
<evidence type="ECO:0000313" key="23">
    <source>
        <dbReference type="Proteomes" id="UP000058857"/>
    </source>
</evidence>
<evidence type="ECO:0000256" key="14">
    <source>
        <dbReference type="ARBA" id="ARBA00023004"/>
    </source>
</evidence>
<evidence type="ECO:0000256" key="19">
    <source>
        <dbReference type="RuleBase" id="RU000370"/>
    </source>
</evidence>
<evidence type="ECO:0000256" key="17">
    <source>
        <dbReference type="ARBA" id="ARBA00047816"/>
    </source>
</evidence>
<proteinExistence type="inferred from homology"/>
<protein>
    <recommendedName>
        <fullName evidence="4">cytochrome-c oxidase</fullName>
        <ecNumber evidence="4">7.1.1.9</ecNumber>
    </recommendedName>
</protein>
<evidence type="ECO:0000256" key="2">
    <source>
        <dbReference type="ARBA" id="ARBA00004651"/>
    </source>
</evidence>
<dbReference type="InterPro" id="IPR004677">
    <property type="entry name" value="Cyt_c_oxidase_cbb3_su1"/>
</dbReference>
<feature type="binding site" description="axial binding residue" evidence="18">
    <location>
        <position position="121"/>
    </location>
    <ligand>
        <name>heme b</name>
        <dbReference type="ChEBI" id="CHEBI:60344"/>
        <label>1; low-spin</label>
    </ligand>
    <ligandPart>
        <name>Fe</name>
        <dbReference type="ChEBI" id="CHEBI:18248"/>
    </ligandPart>
</feature>
<evidence type="ECO:0000256" key="13">
    <source>
        <dbReference type="ARBA" id="ARBA00022989"/>
    </source>
</evidence>
<feature type="transmembrane region" description="Helical" evidence="20">
    <location>
        <begin position="123"/>
        <end position="142"/>
    </location>
</feature>
<gene>
    <name evidence="22" type="ORF">LBBP_01552</name>
</gene>
<comment type="pathway">
    <text evidence="3">Energy metabolism; oxidative phosphorylation.</text>
</comment>
<feature type="binding site" evidence="18">
    <location>
        <position position="319"/>
    </location>
    <ligand>
        <name>Cu cation</name>
        <dbReference type="ChEBI" id="CHEBI:23378"/>
        <label>B</label>
    </ligand>
</feature>
<dbReference type="Pfam" id="PF00115">
    <property type="entry name" value="COX1"/>
    <property type="match status" value="1"/>
</dbReference>
<feature type="transmembrane region" description="Helical" evidence="20">
    <location>
        <begin position="299"/>
        <end position="315"/>
    </location>
</feature>
<keyword evidence="5 19" id="KW-0813">Transport</keyword>
<comment type="similarity">
    <text evidence="19">Belongs to the heme-copper respiratory oxidase family.</text>
</comment>
<keyword evidence="12 19" id="KW-0249">Electron transport</keyword>
<keyword evidence="11" id="KW-1278">Translocase</keyword>
<dbReference type="InterPro" id="IPR036927">
    <property type="entry name" value="Cyt_c_oxase-like_su1_sf"/>
</dbReference>
<dbReference type="PROSITE" id="PS50855">
    <property type="entry name" value="COX1"/>
    <property type="match status" value="1"/>
</dbReference>
<keyword evidence="9 19" id="KW-0812">Transmembrane</keyword>